<evidence type="ECO:0000313" key="3">
    <source>
        <dbReference type="Proteomes" id="UP000245383"/>
    </source>
</evidence>
<comment type="caution">
    <text evidence="2">The sequence shown here is derived from an EMBL/GenBank/DDBJ whole genome shotgun (WGS) entry which is preliminary data.</text>
</comment>
<feature type="transmembrane region" description="Helical" evidence="1">
    <location>
        <begin position="82"/>
        <end position="102"/>
    </location>
</feature>
<dbReference type="AlphaFoldDB" id="A0A2T9YA10"/>
<protein>
    <submittedName>
        <fullName evidence="2">Uncharacterized protein</fullName>
    </submittedName>
</protein>
<organism evidence="2 3">
    <name type="scientific">Smittium simulii</name>
    <dbReference type="NCBI Taxonomy" id="133385"/>
    <lineage>
        <taxon>Eukaryota</taxon>
        <taxon>Fungi</taxon>
        <taxon>Fungi incertae sedis</taxon>
        <taxon>Zoopagomycota</taxon>
        <taxon>Kickxellomycotina</taxon>
        <taxon>Harpellomycetes</taxon>
        <taxon>Harpellales</taxon>
        <taxon>Legeriomycetaceae</taxon>
        <taxon>Smittium</taxon>
    </lineage>
</organism>
<accession>A0A2T9YA10</accession>
<keyword evidence="3" id="KW-1185">Reference proteome</keyword>
<evidence type="ECO:0000313" key="2">
    <source>
        <dbReference type="EMBL" id="PVU89166.1"/>
    </source>
</evidence>
<dbReference type="EMBL" id="MBFR01000335">
    <property type="protein sequence ID" value="PVU89166.1"/>
    <property type="molecule type" value="Genomic_DNA"/>
</dbReference>
<keyword evidence="1" id="KW-0472">Membrane</keyword>
<feature type="non-terminal residue" evidence="2">
    <location>
        <position position="1"/>
    </location>
</feature>
<proteinExistence type="predicted"/>
<evidence type="ECO:0000256" key="1">
    <source>
        <dbReference type="SAM" id="Phobius"/>
    </source>
</evidence>
<dbReference type="OrthoDB" id="2121879at2759"/>
<reference evidence="2 3" key="1">
    <citation type="journal article" date="2018" name="MBio">
        <title>Comparative Genomics Reveals the Core Gene Toolbox for the Fungus-Insect Symbiosis.</title>
        <authorList>
            <person name="Wang Y."/>
            <person name="Stata M."/>
            <person name="Wang W."/>
            <person name="Stajich J.E."/>
            <person name="White M.M."/>
            <person name="Moncalvo J.M."/>
        </authorList>
    </citation>
    <scope>NUCLEOTIDE SEQUENCE [LARGE SCALE GENOMIC DNA]</scope>
    <source>
        <strain evidence="2 3">SWE-8-4</strain>
    </source>
</reference>
<sequence length="104" mass="11456">FTFPITYYKCTKDVEICKNQCGSDSACSLRCSNSKNCTAVNDPNAGKIGEELDLSQNNKDSTDSTKTSSYVNRDYLFSSSTLLSSNLWALYLSILLISLLTLDS</sequence>
<name>A0A2T9YA10_9FUNG</name>
<keyword evidence="1" id="KW-0812">Transmembrane</keyword>
<dbReference type="Proteomes" id="UP000245383">
    <property type="component" value="Unassembled WGS sequence"/>
</dbReference>
<keyword evidence="1" id="KW-1133">Transmembrane helix</keyword>
<gene>
    <name evidence="2" type="ORF">BB561_005508</name>
</gene>